<organism evidence="1 2">
    <name type="scientific">Metarhizobium album</name>
    <dbReference type="NCBI Taxonomy" id="2182425"/>
    <lineage>
        <taxon>Bacteria</taxon>
        <taxon>Pseudomonadati</taxon>
        <taxon>Pseudomonadota</taxon>
        <taxon>Alphaproteobacteria</taxon>
        <taxon>Hyphomicrobiales</taxon>
        <taxon>Rhizobiaceae</taxon>
        <taxon>Metarhizobium</taxon>
    </lineage>
</organism>
<keyword evidence="2" id="KW-1185">Reference proteome</keyword>
<dbReference type="Proteomes" id="UP000245252">
    <property type="component" value="Unassembled WGS sequence"/>
</dbReference>
<sequence length="101" mass="10999">MGSGWASFADLLKIAMAEQTPSVLFYCLHDKGTRLAEMDRQGASLAVSDAEQENVGSCFAHETSPESTAVRRYFLVLASGRCTGYERYIDKGRASWISGAV</sequence>
<dbReference type="AlphaFoldDB" id="A0A2U2DFT9"/>
<comment type="caution">
    <text evidence="1">The sequence shown here is derived from an EMBL/GenBank/DDBJ whole genome shotgun (WGS) entry which is preliminary data.</text>
</comment>
<protein>
    <submittedName>
        <fullName evidence="1">Uncharacterized protein</fullName>
    </submittedName>
</protein>
<reference evidence="1 2" key="1">
    <citation type="submission" date="2018-05" db="EMBL/GenBank/DDBJ databases">
        <title>The draft genome of strain NS-104.</title>
        <authorList>
            <person name="Hang P."/>
            <person name="Jiang J."/>
        </authorList>
    </citation>
    <scope>NUCLEOTIDE SEQUENCE [LARGE SCALE GENOMIC DNA]</scope>
    <source>
        <strain evidence="1 2">NS-104</strain>
    </source>
</reference>
<proteinExistence type="predicted"/>
<gene>
    <name evidence="1" type="ORF">DEM27_32360</name>
</gene>
<evidence type="ECO:0000313" key="1">
    <source>
        <dbReference type="EMBL" id="PWE52187.1"/>
    </source>
</evidence>
<dbReference type="EMBL" id="QFBC01000032">
    <property type="protein sequence ID" value="PWE52187.1"/>
    <property type="molecule type" value="Genomic_DNA"/>
</dbReference>
<evidence type="ECO:0000313" key="2">
    <source>
        <dbReference type="Proteomes" id="UP000245252"/>
    </source>
</evidence>
<name>A0A2U2DFT9_9HYPH</name>
<accession>A0A2U2DFT9</accession>